<comment type="caution">
    <text evidence="2">The sequence shown here is derived from an EMBL/GenBank/DDBJ whole genome shotgun (WGS) entry which is preliminary data.</text>
</comment>
<dbReference type="Proteomes" id="UP000253495">
    <property type="component" value="Unassembled WGS sequence"/>
</dbReference>
<proteinExistence type="predicted"/>
<name>A0A368VEZ1_9ACTN</name>
<sequence length="83" mass="9328">MEAHNPYYRAYLSLCRMREELTDTLERTPDATEAERLHAGLGEIRSRLRLLESRAAGLRESTVTESAGRPRRAVGELEQDAAG</sequence>
<protein>
    <submittedName>
        <fullName evidence="2">Uncharacterized protein</fullName>
    </submittedName>
</protein>
<organism evidence="2 3">
    <name type="scientific">Halopolyspora algeriensis</name>
    <dbReference type="NCBI Taxonomy" id="1500506"/>
    <lineage>
        <taxon>Bacteria</taxon>
        <taxon>Bacillati</taxon>
        <taxon>Actinomycetota</taxon>
        <taxon>Actinomycetes</taxon>
        <taxon>Actinomycetes incertae sedis</taxon>
        <taxon>Halopolyspora</taxon>
    </lineage>
</organism>
<evidence type="ECO:0000313" key="2">
    <source>
        <dbReference type="EMBL" id="RCW39769.1"/>
    </source>
</evidence>
<gene>
    <name evidence="2" type="ORF">DFQ14_11430</name>
</gene>
<accession>A0A368VEZ1</accession>
<dbReference type="RefSeq" id="WP_114454555.1">
    <property type="nucleotide sequence ID" value="NZ_QPJC01000014.1"/>
</dbReference>
<evidence type="ECO:0000256" key="1">
    <source>
        <dbReference type="SAM" id="MobiDB-lite"/>
    </source>
</evidence>
<feature type="region of interest" description="Disordered" evidence="1">
    <location>
        <begin position="59"/>
        <end position="83"/>
    </location>
</feature>
<evidence type="ECO:0000313" key="3">
    <source>
        <dbReference type="Proteomes" id="UP000253495"/>
    </source>
</evidence>
<reference evidence="2 3" key="1">
    <citation type="submission" date="2018-07" db="EMBL/GenBank/DDBJ databases">
        <title>Genomic Encyclopedia of Type Strains, Phase III (KMG-III): the genomes of soil and plant-associated and newly described type strains.</title>
        <authorList>
            <person name="Whitman W."/>
        </authorList>
    </citation>
    <scope>NUCLEOTIDE SEQUENCE [LARGE SCALE GENOMIC DNA]</scope>
    <source>
        <strain evidence="2 3">CECT 8575</strain>
    </source>
</reference>
<dbReference type="EMBL" id="QPJC01000014">
    <property type="protein sequence ID" value="RCW39769.1"/>
    <property type="molecule type" value="Genomic_DNA"/>
</dbReference>
<keyword evidence="3" id="KW-1185">Reference proteome</keyword>
<dbReference type="AlphaFoldDB" id="A0A368VEZ1"/>